<sequence length="82" mass="8968">MSVLMEIAYMKCTLLLALRVENCHSEDIGNRTRHRRHECSQFTKSPPMTASSCLTSAASRVGVACGEFLVGGFLRGTDPPHS</sequence>
<dbReference type="Proteomes" id="UP000765509">
    <property type="component" value="Unassembled WGS sequence"/>
</dbReference>
<evidence type="ECO:0000313" key="3">
    <source>
        <dbReference type="Proteomes" id="UP000765509"/>
    </source>
</evidence>
<dbReference type="EMBL" id="AVOT02006791">
    <property type="protein sequence ID" value="MBW0482448.1"/>
    <property type="molecule type" value="Genomic_DNA"/>
</dbReference>
<protein>
    <recommendedName>
        <fullName evidence="4">Secreted protein</fullName>
    </recommendedName>
</protein>
<keyword evidence="3" id="KW-1185">Reference proteome</keyword>
<evidence type="ECO:0000313" key="2">
    <source>
        <dbReference type="EMBL" id="MBW0482448.1"/>
    </source>
</evidence>
<name>A0A9Q3CEN7_9BASI</name>
<proteinExistence type="predicted"/>
<accession>A0A9Q3CEN7</accession>
<feature type="signal peptide" evidence="1">
    <location>
        <begin position="1"/>
        <end position="25"/>
    </location>
</feature>
<evidence type="ECO:0008006" key="4">
    <source>
        <dbReference type="Google" id="ProtNLM"/>
    </source>
</evidence>
<keyword evidence="1" id="KW-0732">Signal</keyword>
<comment type="caution">
    <text evidence="2">The sequence shown here is derived from an EMBL/GenBank/DDBJ whole genome shotgun (WGS) entry which is preliminary data.</text>
</comment>
<organism evidence="2 3">
    <name type="scientific">Austropuccinia psidii MF-1</name>
    <dbReference type="NCBI Taxonomy" id="1389203"/>
    <lineage>
        <taxon>Eukaryota</taxon>
        <taxon>Fungi</taxon>
        <taxon>Dikarya</taxon>
        <taxon>Basidiomycota</taxon>
        <taxon>Pucciniomycotina</taxon>
        <taxon>Pucciniomycetes</taxon>
        <taxon>Pucciniales</taxon>
        <taxon>Sphaerophragmiaceae</taxon>
        <taxon>Austropuccinia</taxon>
    </lineage>
</organism>
<feature type="chain" id="PRO_5040174852" description="Secreted protein" evidence="1">
    <location>
        <begin position="26"/>
        <end position="82"/>
    </location>
</feature>
<reference evidence="2" key="1">
    <citation type="submission" date="2021-03" db="EMBL/GenBank/DDBJ databases">
        <title>Draft genome sequence of rust myrtle Austropuccinia psidii MF-1, a brazilian biotype.</title>
        <authorList>
            <person name="Quecine M.C."/>
            <person name="Pachon D.M.R."/>
            <person name="Bonatelli M.L."/>
            <person name="Correr F.H."/>
            <person name="Franceschini L.M."/>
            <person name="Leite T.F."/>
            <person name="Margarido G.R.A."/>
            <person name="Almeida C.A."/>
            <person name="Ferrarezi J.A."/>
            <person name="Labate C.A."/>
        </authorList>
    </citation>
    <scope>NUCLEOTIDE SEQUENCE</scope>
    <source>
        <strain evidence="2">MF-1</strain>
    </source>
</reference>
<gene>
    <name evidence="2" type="ORF">O181_022163</name>
</gene>
<evidence type="ECO:0000256" key="1">
    <source>
        <dbReference type="SAM" id="SignalP"/>
    </source>
</evidence>
<dbReference type="AlphaFoldDB" id="A0A9Q3CEN7"/>